<dbReference type="PANTHER" id="PTHR38791:SF5">
    <property type="entry name" value="TRANSCRIPTION FACTOR DBAG-RELATED"/>
    <property type="match status" value="1"/>
</dbReference>
<dbReference type="PROSITE" id="PS00463">
    <property type="entry name" value="ZN2_CY6_FUNGAL_1"/>
    <property type="match status" value="1"/>
</dbReference>
<name>A0A9P4UTR6_9PLEO</name>
<gene>
    <name evidence="3" type="ORF">EJ04DRAFT_110567</name>
</gene>
<dbReference type="SMART" id="SM00066">
    <property type="entry name" value="GAL4"/>
    <property type="match status" value="1"/>
</dbReference>
<dbReference type="Proteomes" id="UP000799444">
    <property type="component" value="Unassembled WGS sequence"/>
</dbReference>
<keyword evidence="1" id="KW-0539">Nucleus</keyword>
<dbReference type="InterPro" id="IPR036864">
    <property type="entry name" value="Zn2-C6_fun-type_DNA-bd_sf"/>
</dbReference>
<evidence type="ECO:0000313" key="3">
    <source>
        <dbReference type="EMBL" id="KAF2728112.1"/>
    </source>
</evidence>
<accession>A0A9P4UTR6</accession>
<organism evidence="3 4">
    <name type="scientific">Polyplosphaeria fusca</name>
    <dbReference type="NCBI Taxonomy" id="682080"/>
    <lineage>
        <taxon>Eukaryota</taxon>
        <taxon>Fungi</taxon>
        <taxon>Dikarya</taxon>
        <taxon>Ascomycota</taxon>
        <taxon>Pezizomycotina</taxon>
        <taxon>Dothideomycetes</taxon>
        <taxon>Pleosporomycetidae</taxon>
        <taxon>Pleosporales</taxon>
        <taxon>Tetraplosphaeriaceae</taxon>
        <taxon>Polyplosphaeria</taxon>
    </lineage>
</organism>
<dbReference type="PROSITE" id="PS50048">
    <property type="entry name" value="ZN2_CY6_FUNGAL_2"/>
    <property type="match status" value="1"/>
</dbReference>
<dbReference type="SUPFAM" id="SSF57701">
    <property type="entry name" value="Zn2/Cys6 DNA-binding domain"/>
    <property type="match status" value="1"/>
</dbReference>
<dbReference type="CDD" id="cd00067">
    <property type="entry name" value="GAL4"/>
    <property type="match status" value="1"/>
</dbReference>
<dbReference type="InterPro" id="IPR053175">
    <property type="entry name" value="DHMBA_Reg_Transcription_Factor"/>
</dbReference>
<evidence type="ECO:0000259" key="2">
    <source>
        <dbReference type="PROSITE" id="PS50048"/>
    </source>
</evidence>
<comment type="caution">
    <text evidence="3">The sequence shown here is derived from an EMBL/GenBank/DDBJ whole genome shotgun (WGS) entry which is preliminary data.</text>
</comment>
<dbReference type="Pfam" id="PF00172">
    <property type="entry name" value="Zn_clus"/>
    <property type="match status" value="1"/>
</dbReference>
<proteinExistence type="predicted"/>
<evidence type="ECO:0000256" key="1">
    <source>
        <dbReference type="ARBA" id="ARBA00023242"/>
    </source>
</evidence>
<dbReference type="PANTHER" id="PTHR38791">
    <property type="entry name" value="ZN(II)2CYS6 TRANSCRIPTION FACTOR (EUROFUNG)-RELATED-RELATED"/>
    <property type="match status" value="1"/>
</dbReference>
<feature type="domain" description="Zn(2)-C6 fungal-type" evidence="2">
    <location>
        <begin position="9"/>
        <end position="37"/>
    </location>
</feature>
<evidence type="ECO:0000313" key="4">
    <source>
        <dbReference type="Proteomes" id="UP000799444"/>
    </source>
</evidence>
<dbReference type="EMBL" id="ML996295">
    <property type="protein sequence ID" value="KAF2728112.1"/>
    <property type="molecule type" value="Genomic_DNA"/>
</dbReference>
<dbReference type="GO" id="GO:0008270">
    <property type="term" value="F:zinc ion binding"/>
    <property type="evidence" value="ECO:0007669"/>
    <property type="project" value="InterPro"/>
</dbReference>
<dbReference type="GO" id="GO:0000981">
    <property type="term" value="F:DNA-binding transcription factor activity, RNA polymerase II-specific"/>
    <property type="evidence" value="ECO:0007669"/>
    <property type="project" value="InterPro"/>
</dbReference>
<dbReference type="OrthoDB" id="2991872at2759"/>
<protein>
    <recommendedName>
        <fullName evidence="2">Zn(2)-C6 fungal-type domain-containing protein</fullName>
    </recommendedName>
</protein>
<dbReference type="InterPro" id="IPR001138">
    <property type="entry name" value="Zn2Cys6_DnaBD"/>
</dbReference>
<dbReference type="AlphaFoldDB" id="A0A9P4UTR6"/>
<sequence>MVNRGRSGGCVTCKGRRVKCDEEKPHCRRCRRHGLSCGGYKTKLKLRFREQNHKFGPVDVGCRALARAVPPSLPAPDTAVAFYLRHYAGYGRSIDSARGFFEVLVPVYRSQENDSALSHAVSALASLVWSIWRHGSHGATDCRPPRQSYAQAVAGLRRAIADRNQVNMPATLLAVLALQLYENVAAIYGLRLAARTHHDGAISLLSLAEPGRANAMVGAYVQKFVLHIEVSSAMRRKRPIQSTVSLCLRSKAPTAAPYNPSVALDDIGASIADLQAAHAGGDPKAEAKRIDDQLLAWARSVPLHWRPIRLTSGHGFDSSIPSYMGSCDIYPSCQIANIWNLWRLQRLVLVKLTLGLHDNASRSLGGMPGEIEHVALGEVAQELIDSVCRSVPFYLGNRCVPSNMADFTDATIFLPSCPSAAQNNNADDVHRHLDMPSDEHRRHIIAQGPWHIMSPLSRLLTLFSEDARTASLLRPATCQWVRAQFLRVLTLLHISPMAYDIDSDATADFLARQVRKGAMFMSGP</sequence>
<reference evidence="3" key="1">
    <citation type="journal article" date="2020" name="Stud. Mycol.">
        <title>101 Dothideomycetes genomes: a test case for predicting lifestyles and emergence of pathogens.</title>
        <authorList>
            <person name="Haridas S."/>
            <person name="Albert R."/>
            <person name="Binder M."/>
            <person name="Bloem J."/>
            <person name="Labutti K."/>
            <person name="Salamov A."/>
            <person name="Andreopoulos B."/>
            <person name="Baker S."/>
            <person name="Barry K."/>
            <person name="Bills G."/>
            <person name="Bluhm B."/>
            <person name="Cannon C."/>
            <person name="Castanera R."/>
            <person name="Culley D."/>
            <person name="Daum C."/>
            <person name="Ezra D."/>
            <person name="Gonzalez J."/>
            <person name="Henrissat B."/>
            <person name="Kuo A."/>
            <person name="Liang C."/>
            <person name="Lipzen A."/>
            <person name="Lutzoni F."/>
            <person name="Magnuson J."/>
            <person name="Mondo S."/>
            <person name="Nolan M."/>
            <person name="Ohm R."/>
            <person name="Pangilinan J."/>
            <person name="Park H.-J."/>
            <person name="Ramirez L."/>
            <person name="Alfaro M."/>
            <person name="Sun H."/>
            <person name="Tritt A."/>
            <person name="Yoshinaga Y."/>
            <person name="Zwiers L.-H."/>
            <person name="Turgeon B."/>
            <person name="Goodwin S."/>
            <person name="Spatafora J."/>
            <person name="Crous P."/>
            <person name="Grigoriev I."/>
        </authorList>
    </citation>
    <scope>NUCLEOTIDE SEQUENCE</scope>
    <source>
        <strain evidence="3">CBS 125425</strain>
    </source>
</reference>
<keyword evidence="4" id="KW-1185">Reference proteome</keyword>
<dbReference type="Gene3D" id="4.10.240.10">
    <property type="entry name" value="Zn(2)-C6 fungal-type DNA-binding domain"/>
    <property type="match status" value="1"/>
</dbReference>